<dbReference type="OrthoDB" id="3562657at2759"/>
<dbReference type="Pfam" id="PF00249">
    <property type="entry name" value="Myb_DNA-binding"/>
    <property type="match status" value="1"/>
</dbReference>
<evidence type="ECO:0000256" key="1">
    <source>
        <dbReference type="SAM" id="MobiDB-lite"/>
    </source>
</evidence>
<evidence type="ECO:0000259" key="2">
    <source>
        <dbReference type="PROSITE" id="PS50090"/>
    </source>
</evidence>
<proteinExistence type="predicted"/>
<dbReference type="CDD" id="cd00167">
    <property type="entry name" value="SANT"/>
    <property type="match status" value="1"/>
</dbReference>
<dbReference type="PROSITE" id="PS50090">
    <property type="entry name" value="MYB_LIKE"/>
    <property type="match status" value="1"/>
</dbReference>
<feature type="region of interest" description="Disordered" evidence="1">
    <location>
        <begin position="142"/>
        <end position="184"/>
    </location>
</feature>
<keyword evidence="4" id="KW-1185">Reference proteome</keyword>
<dbReference type="EMBL" id="MU006304">
    <property type="protein sequence ID" value="KAF2851070.1"/>
    <property type="molecule type" value="Genomic_DNA"/>
</dbReference>
<reference evidence="3" key="1">
    <citation type="submission" date="2020-01" db="EMBL/GenBank/DDBJ databases">
        <authorList>
            <consortium name="DOE Joint Genome Institute"/>
            <person name="Haridas S."/>
            <person name="Albert R."/>
            <person name="Binder M."/>
            <person name="Bloem J."/>
            <person name="Labutti K."/>
            <person name="Salamov A."/>
            <person name="Andreopoulos B."/>
            <person name="Baker S.E."/>
            <person name="Barry K."/>
            <person name="Bills G."/>
            <person name="Bluhm B.H."/>
            <person name="Cannon C."/>
            <person name="Castanera R."/>
            <person name="Culley D.E."/>
            <person name="Daum C."/>
            <person name="Ezra D."/>
            <person name="Gonzalez J.B."/>
            <person name="Henrissat B."/>
            <person name="Kuo A."/>
            <person name="Liang C."/>
            <person name="Lipzen A."/>
            <person name="Lutzoni F."/>
            <person name="Magnuson J."/>
            <person name="Mondo S."/>
            <person name="Nolan M."/>
            <person name="Ohm R."/>
            <person name="Pangilinan J."/>
            <person name="Park H.-J."/>
            <person name="Ramirez L."/>
            <person name="Alfaro M."/>
            <person name="Sun H."/>
            <person name="Tritt A."/>
            <person name="Yoshinaga Y."/>
            <person name="Zwiers L.-H."/>
            <person name="Turgeon B.G."/>
            <person name="Goodwin S.B."/>
            <person name="Spatafora J.W."/>
            <person name="Crous P.W."/>
            <person name="Grigoriev I.V."/>
        </authorList>
    </citation>
    <scope>NUCLEOTIDE SEQUENCE</scope>
    <source>
        <strain evidence="3">IPT5</strain>
    </source>
</reference>
<feature type="region of interest" description="Disordered" evidence="1">
    <location>
        <begin position="253"/>
        <end position="329"/>
    </location>
</feature>
<dbReference type="SMART" id="SM00717">
    <property type="entry name" value="SANT"/>
    <property type="match status" value="1"/>
</dbReference>
<feature type="region of interest" description="Disordered" evidence="1">
    <location>
        <begin position="219"/>
        <end position="238"/>
    </location>
</feature>
<dbReference type="Proteomes" id="UP000799423">
    <property type="component" value="Unassembled WGS sequence"/>
</dbReference>
<dbReference type="AlphaFoldDB" id="A0A6A7B6M0"/>
<feature type="compositionally biased region" description="Basic and acidic residues" evidence="1">
    <location>
        <begin position="256"/>
        <end position="268"/>
    </location>
</feature>
<dbReference type="InterPro" id="IPR009057">
    <property type="entry name" value="Homeodomain-like_sf"/>
</dbReference>
<organism evidence="3 4">
    <name type="scientific">Plenodomus tracheiphilus IPT5</name>
    <dbReference type="NCBI Taxonomy" id="1408161"/>
    <lineage>
        <taxon>Eukaryota</taxon>
        <taxon>Fungi</taxon>
        <taxon>Dikarya</taxon>
        <taxon>Ascomycota</taxon>
        <taxon>Pezizomycotina</taxon>
        <taxon>Dothideomycetes</taxon>
        <taxon>Pleosporomycetidae</taxon>
        <taxon>Pleosporales</taxon>
        <taxon>Pleosporineae</taxon>
        <taxon>Leptosphaeriaceae</taxon>
        <taxon>Plenodomus</taxon>
    </lineage>
</organism>
<evidence type="ECO:0000313" key="4">
    <source>
        <dbReference type="Proteomes" id="UP000799423"/>
    </source>
</evidence>
<feature type="region of interest" description="Disordered" evidence="1">
    <location>
        <begin position="567"/>
        <end position="598"/>
    </location>
</feature>
<feature type="compositionally biased region" description="Polar residues" evidence="1">
    <location>
        <begin position="282"/>
        <end position="298"/>
    </location>
</feature>
<feature type="compositionally biased region" description="Basic and acidic residues" evidence="1">
    <location>
        <begin position="354"/>
        <end position="389"/>
    </location>
</feature>
<evidence type="ECO:0000313" key="3">
    <source>
        <dbReference type="EMBL" id="KAF2851070.1"/>
    </source>
</evidence>
<sequence>MATFTSVPQTTSSQFKHYDPTLLKRNKSKAKARVTGHTLRRDHTEEATYNLGLLHQDTEGDLHAVPQQPLQFQATGPIEEMDSEICDVIEAGHGRSMYDITSGDRHYQLGCELLDEGGMDYAKRVATWDSATNGLLDGSSQVDTVEEQDSAATVQPSNKASDHQENNYDLTAGNEGDHVSQRENPDAAVKNTFSVEDMESPCHEGSSAEDGTFFGTIGVTNIPSTTRERSSHSSIISATTISPAVATDVILEPEPEDARPAKRQRLAERQAQSPMLEPGSTPKLTSLLNLSGQTSRSIPSPRAAGRKDDGATNLVLPPRDLHDEEDDHDAQVQGAINELLQSRRSSSSSEEIEGEHNVVRDADRREMNQQDSVDKVGESFEDNLSHNKEGLGIPPAKPRQRVGRDRSAKRKRGLLNIALRPRYYNTVPMRAQQQVKPSQQRRKPMSGRPRIDRGLQSCSSQPSSPGTTAGNGTNINYRPSLEMSCEITDLTLCAIPNGSSIVAATVRYRDSNQSLDPVALGHKFFGKQGKVIRMTQLSPDSWVLLGYRCNDSAPGLCNHGSLNAEWMSSSHSDTASPETDSDDDWDKEGKNGDQGTEVYGRRTHKHWLESDEELLLSLKDKQGMEWKEVCKRFPGRSPGAVKVRYYMLHKKD</sequence>
<feature type="domain" description="Myb-like" evidence="2">
    <location>
        <begin position="607"/>
        <end position="649"/>
    </location>
</feature>
<feature type="compositionally biased region" description="Polar residues" evidence="1">
    <location>
        <begin position="150"/>
        <end position="159"/>
    </location>
</feature>
<accession>A0A6A7B6M0</accession>
<dbReference type="SUPFAM" id="SSF46689">
    <property type="entry name" value="Homeodomain-like"/>
    <property type="match status" value="1"/>
</dbReference>
<dbReference type="Gene3D" id="1.10.10.60">
    <property type="entry name" value="Homeodomain-like"/>
    <property type="match status" value="1"/>
</dbReference>
<feature type="region of interest" description="Disordered" evidence="1">
    <location>
        <begin position="341"/>
        <end position="475"/>
    </location>
</feature>
<gene>
    <name evidence="3" type="ORF">T440DRAFT_478930</name>
</gene>
<dbReference type="InterPro" id="IPR001005">
    <property type="entry name" value="SANT/Myb"/>
</dbReference>
<feature type="compositionally biased region" description="Polar residues" evidence="1">
    <location>
        <begin position="456"/>
        <end position="475"/>
    </location>
</feature>
<feature type="compositionally biased region" description="Basic and acidic residues" evidence="1">
    <location>
        <begin position="175"/>
        <end position="184"/>
    </location>
</feature>
<protein>
    <recommendedName>
        <fullName evidence="2">Myb-like domain-containing protein</fullName>
    </recommendedName>
</protein>
<feature type="compositionally biased region" description="Polar residues" evidence="1">
    <location>
        <begin position="567"/>
        <end position="578"/>
    </location>
</feature>
<name>A0A6A7B6M0_9PLEO</name>